<dbReference type="EMBL" id="MU971365">
    <property type="protein sequence ID" value="KAK9237731.1"/>
    <property type="molecule type" value="Genomic_DNA"/>
</dbReference>
<proteinExistence type="predicted"/>
<organism evidence="1 2">
    <name type="scientific">Lipomyces kononenkoae</name>
    <name type="common">Yeast</name>
    <dbReference type="NCBI Taxonomy" id="34357"/>
    <lineage>
        <taxon>Eukaryota</taxon>
        <taxon>Fungi</taxon>
        <taxon>Dikarya</taxon>
        <taxon>Ascomycota</taxon>
        <taxon>Saccharomycotina</taxon>
        <taxon>Lipomycetes</taxon>
        <taxon>Lipomycetales</taxon>
        <taxon>Lipomycetaceae</taxon>
        <taxon>Lipomyces</taxon>
    </lineage>
</organism>
<gene>
    <name evidence="1" type="ORF">V1525DRAFT_403187</name>
</gene>
<evidence type="ECO:0000313" key="2">
    <source>
        <dbReference type="Proteomes" id="UP001433508"/>
    </source>
</evidence>
<dbReference type="Proteomes" id="UP001433508">
    <property type="component" value="Unassembled WGS sequence"/>
</dbReference>
<keyword evidence="2" id="KW-1185">Reference proteome</keyword>
<accession>A0ACC3T1J6</accession>
<keyword evidence="1" id="KW-0378">Hydrolase</keyword>
<reference evidence="2" key="1">
    <citation type="journal article" date="2024" name="Front. Bioeng. Biotechnol.">
        <title>Genome-scale model development and genomic sequencing of the oleaginous clade Lipomyces.</title>
        <authorList>
            <person name="Czajka J.J."/>
            <person name="Han Y."/>
            <person name="Kim J."/>
            <person name="Mondo S.J."/>
            <person name="Hofstad B.A."/>
            <person name="Robles A."/>
            <person name="Haridas S."/>
            <person name="Riley R."/>
            <person name="LaButti K."/>
            <person name="Pangilinan J."/>
            <person name="Andreopoulos W."/>
            <person name="Lipzen A."/>
            <person name="Yan J."/>
            <person name="Wang M."/>
            <person name="Ng V."/>
            <person name="Grigoriev I.V."/>
            <person name="Spatafora J.W."/>
            <person name="Magnuson J.K."/>
            <person name="Baker S.E."/>
            <person name="Pomraning K.R."/>
        </authorList>
    </citation>
    <scope>NUCLEOTIDE SEQUENCE [LARGE SCALE GENOMIC DNA]</scope>
    <source>
        <strain evidence="2">CBS 7786</strain>
    </source>
</reference>
<name>A0ACC3T1J6_LIPKO</name>
<sequence>MPRTPRKQSTSTVLGKRTPNALNIPTPAQSPAKVRTRRSATKEDPAQTRAIGPRDWKENAEQLPTPPVTPSKRKVRSESDCTPRKGEQRLRDVTNDTLSSGHSTCETRPLSPATPSTPSIYTGAKALFQRGSASTGKLLCRDEERDALQSFFYSHISTTTAGGLYVSGPPGTGKSALMAEVLNDVKEKFGRAVKVANINCMTVRKPSLVFCTIFEELVGEELLESSAGDLSITEKLEQYFKSTAKQSCIVILDEMDYLITKDQEILYQVFEWTQVKNSNLVLVGIANALNLTSRFLPKLKARNFVPEILRFTPYTAEQIARVISARLEMYSPAVYENEDGQYDATALMHPAAIQLCARKTAANTGDIRKAFDICKRGLDLAEEDARRKFSPQSDIDRQENRSPMLTPSPSPSRSPMSFTIPPDATPPKVTISHIAKICSSAFGGSTTQRLQTLNLQQKAVLCALVVGEKRKDSSLTIRELYEHYGALCAKDKLLDRLKSNEFREVISALEVCGVINLSAVGRSCASAGTTTNSDNRRISAAVQAIDLLRAVEDVGMLKRFFSTGA</sequence>
<comment type="caution">
    <text evidence="1">The sequence shown here is derived from an EMBL/GenBank/DDBJ whole genome shotgun (WGS) entry which is preliminary data.</text>
</comment>
<protein>
    <submittedName>
        <fullName evidence="1">P-loop containing nucleoside triphosphate hydrolase protein</fullName>
    </submittedName>
</protein>
<evidence type="ECO:0000313" key="1">
    <source>
        <dbReference type="EMBL" id="KAK9237731.1"/>
    </source>
</evidence>